<dbReference type="Proteomes" id="UP001197609">
    <property type="component" value="Unassembled WGS sequence"/>
</dbReference>
<dbReference type="SUPFAM" id="SSF56042">
    <property type="entry name" value="PurM C-terminal domain-like"/>
    <property type="match status" value="1"/>
</dbReference>
<evidence type="ECO:0000256" key="8">
    <source>
        <dbReference type="ARBA" id="ARBA00022741"/>
    </source>
</evidence>
<dbReference type="EC" id="6.3.3.1" evidence="4 15"/>
<dbReference type="NCBIfam" id="TIGR00878">
    <property type="entry name" value="purM"/>
    <property type="match status" value="1"/>
</dbReference>
<gene>
    <name evidence="15 18" type="primary">purM</name>
    <name evidence="18" type="ORF">K8G79_02335</name>
</gene>
<feature type="domain" description="PurM-like N-terminal" evidence="16">
    <location>
        <begin position="53"/>
        <end position="172"/>
    </location>
</feature>
<dbReference type="InterPro" id="IPR004733">
    <property type="entry name" value="PurM_cligase"/>
</dbReference>
<dbReference type="InterPro" id="IPR036921">
    <property type="entry name" value="PurM-like_N_sf"/>
</dbReference>
<evidence type="ECO:0000256" key="11">
    <source>
        <dbReference type="ARBA" id="ARBA00031908"/>
    </source>
</evidence>
<feature type="domain" description="PurM-like C-terminal" evidence="17">
    <location>
        <begin position="185"/>
        <end position="354"/>
    </location>
</feature>
<evidence type="ECO:0000256" key="6">
    <source>
        <dbReference type="ARBA" id="ARBA00022490"/>
    </source>
</evidence>
<evidence type="ECO:0000256" key="1">
    <source>
        <dbReference type="ARBA" id="ARBA00004496"/>
    </source>
</evidence>
<dbReference type="GO" id="GO:0046084">
    <property type="term" value="P:adenine biosynthetic process"/>
    <property type="evidence" value="ECO:0007669"/>
    <property type="project" value="TreeGrafter"/>
</dbReference>
<dbReference type="GO" id="GO:0005524">
    <property type="term" value="F:ATP binding"/>
    <property type="evidence" value="ECO:0007669"/>
    <property type="project" value="UniProtKB-KW"/>
</dbReference>
<evidence type="ECO:0000256" key="13">
    <source>
        <dbReference type="ARBA" id="ARBA00033093"/>
    </source>
</evidence>
<evidence type="ECO:0000259" key="16">
    <source>
        <dbReference type="Pfam" id="PF00586"/>
    </source>
</evidence>
<evidence type="ECO:0000256" key="2">
    <source>
        <dbReference type="ARBA" id="ARBA00004686"/>
    </source>
</evidence>
<keyword evidence="9 15" id="KW-0658">Purine biosynthesis</keyword>
<evidence type="ECO:0000256" key="12">
    <source>
        <dbReference type="ARBA" id="ARBA00032931"/>
    </source>
</evidence>
<comment type="caution">
    <text evidence="18">The sequence shown here is derived from an EMBL/GenBank/DDBJ whole genome shotgun (WGS) entry which is preliminary data.</text>
</comment>
<sequence length="373" mass="40090">MQKHPKGVASYLGAGVDVEREEQVLSRVIETVSETFAFVRGVGKPVLPIGFFANVIDLGHGTGLALSTDGVGTKLMVAQMMQKLDTVGIDCVAMNVNDVLCVGARPIAFLDYIAVQQANPDLIDQLMQGLKEGARRARVAICGGEIAQVREMLASEREGWGCDLVGMCVGHVSLDKVIVGRSVTPGDAIIGIRSSGIHSNGLTLARQVLFTQSGYTVDTKFEELGRTLGEELLEPTVIYVPEVVEALERSLAITGLAHITSDGLLNLLRLDAKSHAVGYVIDRLPPIPPIFSLIQKSGDIPDHEMFQVFNMGIGFCVVIAEADAESFLKIVTQHGREALQIGRVVSDPEQKVVIQPRGLVGHGNRFVKVSSTM</sequence>
<dbReference type="GO" id="GO:0006189">
    <property type="term" value="P:'de novo' IMP biosynthetic process"/>
    <property type="evidence" value="ECO:0007669"/>
    <property type="project" value="UniProtKB-UniRule"/>
</dbReference>
<dbReference type="InterPro" id="IPR010918">
    <property type="entry name" value="PurM-like_C_dom"/>
</dbReference>
<protein>
    <recommendedName>
        <fullName evidence="5 15">Phosphoribosylformylglycinamidine cyclo-ligase</fullName>
        <ecNumber evidence="4 15">6.3.3.1</ecNumber>
    </recommendedName>
    <alternativeName>
        <fullName evidence="12 15">AIR synthase</fullName>
    </alternativeName>
    <alternativeName>
        <fullName evidence="13 15">AIRS</fullName>
    </alternativeName>
    <alternativeName>
        <fullName evidence="11 15">Phosphoribosyl-aminoimidazole synthetase</fullName>
    </alternativeName>
</protein>
<accession>A0AAJ1AH61</accession>
<evidence type="ECO:0000256" key="7">
    <source>
        <dbReference type="ARBA" id="ARBA00022598"/>
    </source>
</evidence>
<dbReference type="Pfam" id="PF00586">
    <property type="entry name" value="AIRS"/>
    <property type="match status" value="1"/>
</dbReference>
<dbReference type="HAMAP" id="MF_00741">
    <property type="entry name" value="AIRS"/>
    <property type="match status" value="1"/>
</dbReference>
<keyword evidence="10 15" id="KW-0067">ATP-binding</keyword>
<keyword evidence="7 15" id="KW-0436">Ligase</keyword>
<comment type="subcellular location">
    <subcellularLocation>
        <location evidence="1 15">Cytoplasm</location>
    </subcellularLocation>
</comment>
<dbReference type="PANTHER" id="PTHR10520">
    <property type="entry name" value="TRIFUNCTIONAL PURINE BIOSYNTHETIC PROTEIN ADENOSINE-3-RELATED"/>
    <property type="match status" value="1"/>
</dbReference>
<evidence type="ECO:0000259" key="17">
    <source>
        <dbReference type="Pfam" id="PF02769"/>
    </source>
</evidence>
<dbReference type="AlphaFoldDB" id="A0AAJ1AH61"/>
<reference evidence="18 19" key="1">
    <citation type="journal article" date="2021" name="bioRxiv">
        <title>Unraveling nitrogen, sulfur and carbon metabolic pathways and microbial community transcriptional responses to substrate deprivation and toxicity stresses in a bioreactor mimicking anoxic brackish coastal sediment conditions.</title>
        <authorList>
            <person name="Martins P.D."/>
            <person name="Echeveste M.J."/>
            <person name="Arshad A."/>
            <person name="Kurth J."/>
            <person name="Ouboter H."/>
            <person name="Jetten M.S.M."/>
            <person name="Welte C.U."/>
        </authorList>
    </citation>
    <scope>NUCLEOTIDE SEQUENCE [LARGE SCALE GENOMIC DNA]</scope>
    <source>
        <strain evidence="18">MAG_38</strain>
    </source>
</reference>
<dbReference type="EMBL" id="JAIOIU010000029">
    <property type="protein sequence ID" value="MBZ0158978.1"/>
    <property type="molecule type" value="Genomic_DNA"/>
</dbReference>
<evidence type="ECO:0000256" key="9">
    <source>
        <dbReference type="ARBA" id="ARBA00022755"/>
    </source>
</evidence>
<dbReference type="Gene3D" id="3.90.650.10">
    <property type="entry name" value="PurM-like C-terminal domain"/>
    <property type="match status" value="1"/>
</dbReference>
<evidence type="ECO:0000313" key="18">
    <source>
        <dbReference type="EMBL" id="MBZ0158978.1"/>
    </source>
</evidence>
<dbReference type="CDD" id="cd02196">
    <property type="entry name" value="PurM"/>
    <property type="match status" value="1"/>
</dbReference>
<name>A0AAJ1AH61_9BACT</name>
<evidence type="ECO:0000256" key="4">
    <source>
        <dbReference type="ARBA" id="ARBA00013047"/>
    </source>
</evidence>
<evidence type="ECO:0000256" key="15">
    <source>
        <dbReference type="HAMAP-Rule" id="MF_00741"/>
    </source>
</evidence>
<organism evidence="18 19">
    <name type="scientific">Candidatus Methylomirabilis tolerans</name>
    <dbReference type="NCBI Taxonomy" id="3123416"/>
    <lineage>
        <taxon>Bacteria</taxon>
        <taxon>Candidatus Methylomirabilota</taxon>
        <taxon>Candidatus Methylomirabilia</taxon>
        <taxon>Candidatus Methylomirabilales</taxon>
        <taxon>Candidatus Methylomirabilaceae</taxon>
        <taxon>Candidatus Methylomirabilis</taxon>
    </lineage>
</organism>
<dbReference type="GO" id="GO:0004637">
    <property type="term" value="F:phosphoribosylamine-glycine ligase activity"/>
    <property type="evidence" value="ECO:0007669"/>
    <property type="project" value="TreeGrafter"/>
</dbReference>
<dbReference type="SUPFAM" id="SSF55326">
    <property type="entry name" value="PurM N-terminal domain-like"/>
    <property type="match status" value="1"/>
</dbReference>
<dbReference type="InterPro" id="IPR036676">
    <property type="entry name" value="PurM-like_C_sf"/>
</dbReference>
<dbReference type="Gene3D" id="3.30.1330.10">
    <property type="entry name" value="PurM-like, N-terminal domain"/>
    <property type="match status" value="1"/>
</dbReference>
<comment type="pathway">
    <text evidence="2 15">Purine metabolism; IMP biosynthesis via de novo pathway; 5-amino-1-(5-phospho-D-ribosyl)imidazole from N(2)-formyl-N(1)-(5-phospho-D-ribosyl)glycinamide: step 2/2.</text>
</comment>
<dbReference type="Pfam" id="PF02769">
    <property type="entry name" value="AIRS_C"/>
    <property type="match status" value="1"/>
</dbReference>
<evidence type="ECO:0000256" key="5">
    <source>
        <dbReference type="ARBA" id="ARBA00020367"/>
    </source>
</evidence>
<keyword evidence="6 15" id="KW-0963">Cytoplasm</keyword>
<proteinExistence type="inferred from homology"/>
<dbReference type="FunFam" id="3.90.650.10:FF:000011">
    <property type="entry name" value="Phosphoribosylformylglycinamidine cyclo-ligase"/>
    <property type="match status" value="1"/>
</dbReference>
<evidence type="ECO:0000256" key="14">
    <source>
        <dbReference type="ARBA" id="ARBA00049057"/>
    </source>
</evidence>
<comment type="similarity">
    <text evidence="3 15">Belongs to the AIR synthase family.</text>
</comment>
<keyword evidence="8 15" id="KW-0547">Nucleotide-binding</keyword>
<evidence type="ECO:0000313" key="19">
    <source>
        <dbReference type="Proteomes" id="UP001197609"/>
    </source>
</evidence>
<dbReference type="GO" id="GO:0005829">
    <property type="term" value="C:cytosol"/>
    <property type="evidence" value="ECO:0007669"/>
    <property type="project" value="TreeGrafter"/>
</dbReference>
<evidence type="ECO:0000256" key="3">
    <source>
        <dbReference type="ARBA" id="ARBA00010280"/>
    </source>
</evidence>
<evidence type="ECO:0000256" key="10">
    <source>
        <dbReference type="ARBA" id="ARBA00022840"/>
    </source>
</evidence>
<dbReference type="GO" id="GO:0004641">
    <property type="term" value="F:phosphoribosylformylglycinamidine cyclo-ligase activity"/>
    <property type="evidence" value="ECO:0007669"/>
    <property type="project" value="UniProtKB-UniRule"/>
</dbReference>
<dbReference type="InterPro" id="IPR016188">
    <property type="entry name" value="PurM-like_N"/>
</dbReference>
<dbReference type="PANTHER" id="PTHR10520:SF12">
    <property type="entry name" value="TRIFUNCTIONAL PURINE BIOSYNTHETIC PROTEIN ADENOSINE-3"/>
    <property type="match status" value="1"/>
</dbReference>
<comment type="catalytic activity">
    <reaction evidence="14 15">
        <text>2-formamido-N(1)-(5-O-phospho-beta-D-ribosyl)acetamidine + ATP = 5-amino-1-(5-phospho-beta-D-ribosyl)imidazole + ADP + phosphate + H(+)</text>
        <dbReference type="Rhea" id="RHEA:23032"/>
        <dbReference type="ChEBI" id="CHEBI:15378"/>
        <dbReference type="ChEBI" id="CHEBI:30616"/>
        <dbReference type="ChEBI" id="CHEBI:43474"/>
        <dbReference type="ChEBI" id="CHEBI:137981"/>
        <dbReference type="ChEBI" id="CHEBI:147287"/>
        <dbReference type="ChEBI" id="CHEBI:456216"/>
        <dbReference type="EC" id="6.3.3.1"/>
    </reaction>
</comment>